<gene>
    <name evidence="2" type="ORF">TCM_016118</name>
</gene>
<protein>
    <submittedName>
        <fullName evidence="2">Uncharacterized protein</fullName>
    </submittedName>
</protein>
<name>A0A061G4P9_THECC</name>
<keyword evidence="1" id="KW-0472">Membrane</keyword>
<dbReference type="InParanoid" id="A0A061G4P9"/>
<accession>A0A061G4P9</accession>
<evidence type="ECO:0000256" key="1">
    <source>
        <dbReference type="SAM" id="Phobius"/>
    </source>
</evidence>
<evidence type="ECO:0000313" key="2">
    <source>
        <dbReference type="EMBL" id="EOY24546.1"/>
    </source>
</evidence>
<dbReference type="EMBL" id="CM001881">
    <property type="protein sequence ID" value="EOY24546.1"/>
    <property type="molecule type" value="Genomic_DNA"/>
</dbReference>
<keyword evidence="1" id="KW-1133">Transmembrane helix</keyword>
<keyword evidence="1" id="KW-0812">Transmembrane</keyword>
<feature type="transmembrane region" description="Helical" evidence="1">
    <location>
        <begin position="46"/>
        <end position="71"/>
    </location>
</feature>
<reference evidence="2 3" key="1">
    <citation type="journal article" date="2013" name="Genome Biol.">
        <title>The genome sequence of the most widely cultivated cacao type and its use to identify candidate genes regulating pod color.</title>
        <authorList>
            <person name="Motamayor J.C."/>
            <person name="Mockaitis K."/>
            <person name="Schmutz J."/>
            <person name="Haiminen N."/>
            <person name="Iii D.L."/>
            <person name="Cornejo O."/>
            <person name="Findley S.D."/>
            <person name="Zheng P."/>
            <person name="Utro F."/>
            <person name="Royaert S."/>
            <person name="Saski C."/>
            <person name="Jenkins J."/>
            <person name="Podicheti R."/>
            <person name="Zhao M."/>
            <person name="Scheffler B.E."/>
            <person name="Stack J.C."/>
            <person name="Feltus F.A."/>
            <person name="Mustiga G.M."/>
            <person name="Amores F."/>
            <person name="Phillips W."/>
            <person name="Marelli J.P."/>
            <person name="May G.D."/>
            <person name="Shapiro H."/>
            <person name="Ma J."/>
            <person name="Bustamante C.D."/>
            <person name="Schnell R.J."/>
            <person name="Main D."/>
            <person name="Gilbert D."/>
            <person name="Parida L."/>
            <person name="Kuhn D.N."/>
        </authorList>
    </citation>
    <scope>NUCLEOTIDE SEQUENCE [LARGE SCALE GENOMIC DNA]</scope>
    <source>
        <strain evidence="3">cv. Matina 1-6</strain>
    </source>
</reference>
<evidence type="ECO:0000313" key="3">
    <source>
        <dbReference type="Proteomes" id="UP000026915"/>
    </source>
</evidence>
<dbReference type="Gramene" id="EOY24546">
    <property type="protein sequence ID" value="EOY24546"/>
    <property type="gene ID" value="TCM_016118"/>
</dbReference>
<dbReference type="AlphaFoldDB" id="A0A061G4P9"/>
<keyword evidence="3" id="KW-1185">Reference proteome</keyword>
<organism evidence="2 3">
    <name type="scientific">Theobroma cacao</name>
    <name type="common">Cacao</name>
    <name type="synonym">Cocoa</name>
    <dbReference type="NCBI Taxonomy" id="3641"/>
    <lineage>
        <taxon>Eukaryota</taxon>
        <taxon>Viridiplantae</taxon>
        <taxon>Streptophyta</taxon>
        <taxon>Embryophyta</taxon>
        <taxon>Tracheophyta</taxon>
        <taxon>Spermatophyta</taxon>
        <taxon>Magnoliopsida</taxon>
        <taxon>eudicotyledons</taxon>
        <taxon>Gunneridae</taxon>
        <taxon>Pentapetalae</taxon>
        <taxon>rosids</taxon>
        <taxon>malvids</taxon>
        <taxon>Malvales</taxon>
        <taxon>Malvaceae</taxon>
        <taxon>Byttnerioideae</taxon>
        <taxon>Theobroma</taxon>
    </lineage>
</organism>
<dbReference type="HOGENOM" id="CLU_2138066_0_0_1"/>
<dbReference type="Proteomes" id="UP000026915">
    <property type="component" value="Chromosome 3"/>
</dbReference>
<proteinExistence type="predicted"/>
<sequence>MNQVRVHLLQLENDKIALKGNVFPVLFNAEASIQLPWCSLLRKDDIGLLITFGGCWNIILGVASFKFIVLVERQDLENKSSTAVVYATYGLSRSSWVSVEALDKAIPTTQGSA</sequence>